<keyword evidence="8 17" id="KW-0418">Kinase</keyword>
<evidence type="ECO:0000256" key="6">
    <source>
        <dbReference type="ARBA" id="ARBA00022692"/>
    </source>
</evidence>
<dbReference type="Pfam" id="PF02518">
    <property type="entry name" value="HATPase_c"/>
    <property type="match status" value="1"/>
</dbReference>
<dbReference type="InterPro" id="IPR004358">
    <property type="entry name" value="Sig_transdc_His_kin-like_C"/>
</dbReference>
<dbReference type="SUPFAM" id="SSF55874">
    <property type="entry name" value="ATPase domain of HSP90 chaperone/DNA topoisomerase II/histidine kinase"/>
    <property type="match status" value="1"/>
</dbReference>
<feature type="domain" description="PAS" evidence="16">
    <location>
        <begin position="190"/>
        <end position="260"/>
    </location>
</feature>
<keyword evidence="7" id="KW-0547">Nucleotide-binding</keyword>
<evidence type="ECO:0000256" key="5">
    <source>
        <dbReference type="ARBA" id="ARBA00022679"/>
    </source>
</evidence>
<dbReference type="InterPro" id="IPR011006">
    <property type="entry name" value="CheY-like_superfamily"/>
</dbReference>
<evidence type="ECO:0000256" key="13">
    <source>
        <dbReference type="PROSITE-ProRule" id="PRU00169"/>
    </source>
</evidence>
<keyword evidence="9" id="KW-0067">ATP-binding</keyword>
<dbReference type="Gene3D" id="3.40.50.2300">
    <property type="match status" value="1"/>
</dbReference>
<dbReference type="PRINTS" id="PR00344">
    <property type="entry name" value="BCTRLSENSOR"/>
</dbReference>
<dbReference type="GO" id="GO:0000155">
    <property type="term" value="F:phosphorelay sensor kinase activity"/>
    <property type="evidence" value="ECO:0007669"/>
    <property type="project" value="InterPro"/>
</dbReference>
<evidence type="ECO:0000256" key="10">
    <source>
        <dbReference type="ARBA" id="ARBA00022989"/>
    </source>
</evidence>
<dbReference type="InterPro" id="IPR013655">
    <property type="entry name" value="PAS_fold_3"/>
</dbReference>
<comment type="subcellular location">
    <subcellularLocation>
        <location evidence="2">Membrane</location>
    </subcellularLocation>
</comment>
<dbReference type="PROSITE" id="PS50109">
    <property type="entry name" value="HIS_KIN"/>
    <property type="match status" value="1"/>
</dbReference>
<dbReference type="InterPro" id="IPR005467">
    <property type="entry name" value="His_kinase_dom"/>
</dbReference>
<keyword evidence="11" id="KW-0902">Two-component regulatory system</keyword>
<feature type="domain" description="Response regulatory" evidence="15">
    <location>
        <begin position="572"/>
        <end position="689"/>
    </location>
</feature>
<comment type="catalytic activity">
    <reaction evidence="1">
        <text>ATP + protein L-histidine = ADP + protein N-phospho-L-histidine.</text>
        <dbReference type="EC" id="2.7.13.3"/>
    </reaction>
</comment>
<dbReference type="InterPro" id="IPR036097">
    <property type="entry name" value="HisK_dim/P_sf"/>
</dbReference>
<dbReference type="AlphaFoldDB" id="A0A2W5V5F0"/>
<dbReference type="InterPro" id="IPR003661">
    <property type="entry name" value="HisK_dim/P_dom"/>
</dbReference>
<evidence type="ECO:0000313" key="17">
    <source>
        <dbReference type="EMBL" id="PZR35060.1"/>
    </source>
</evidence>
<dbReference type="PROSITE" id="PS50110">
    <property type="entry name" value="RESPONSE_REGULATORY"/>
    <property type="match status" value="1"/>
</dbReference>
<keyword evidence="4 13" id="KW-0597">Phosphoprotein</keyword>
<dbReference type="SMART" id="SM00065">
    <property type="entry name" value="GAF"/>
    <property type="match status" value="1"/>
</dbReference>
<evidence type="ECO:0000256" key="2">
    <source>
        <dbReference type="ARBA" id="ARBA00004370"/>
    </source>
</evidence>
<dbReference type="PANTHER" id="PTHR45339">
    <property type="entry name" value="HYBRID SIGNAL TRANSDUCTION HISTIDINE KINASE J"/>
    <property type="match status" value="1"/>
</dbReference>
<keyword evidence="12" id="KW-0472">Membrane</keyword>
<dbReference type="FunFam" id="1.10.287.130:FF:000004">
    <property type="entry name" value="Ethylene receptor 1"/>
    <property type="match status" value="1"/>
</dbReference>
<evidence type="ECO:0000256" key="7">
    <source>
        <dbReference type="ARBA" id="ARBA00022741"/>
    </source>
</evidence>
<dbReference type="SUPFAM" id="SSF55785">
    <property type="entry name" value="PYP-like sensor domain (PAS domain)"/>
    <property type="match status" value="1"/>
</dbReference>
<dbReference type="SMART" id="SM00091">
    <property type="entry name" value="PAS"/>
    <property type="match status" value="1"/>
</dbReference>
<dbReference type="InterPro" id="IPR000014">
    <property type="entry name" value="PAS"/>
</dbReference>
<keyword evidence="10" id="KW-1133">Transmembrane helix</keyword>
<evidence type="ECO:0000259" key="16">
    <source>
        <dbReference type="PROSITE" id="PS50112"/>
    </source>
</evidence>
<accession>A0A2W5V5F0</accession>
<evidence type="ECO:0000259" key="14">
    <source>
        <dbReference type="PROSITE" id="PS50109"/>
    </source>
</evidence>
<dbReference type="InterPro" id="IPR036890">
    <property type="entry name" value="HATPase_C_sf"/>
</dbReference>
<dbReference type="CDD" id="cd16922">
    <property type="entry name" value="HATPase_EvgS-ArcB-TorS-like"/>
    <property type="match status" value="1"/>
</dbReference>
<feature type="modified residue" description="4-aspartylphosphate" evidence="13">
    <location>
        <position position="621"/>
    </location>
</feature>
<dbReference type="RefSeq" id="WP_304276469.1">
    <property type="nucleotide sequence ID" value="NZ_QFQZ01000019.1"/>
</dbReference>
<dbReference type="FunFam" id="3.30.565.10:FF:000010">
    <property type="entry name" value="Sensor histidine kinase RcsC"/>
    <property type="match status" value="1"/>
</dbReference>
<dbReference type="NCBIfam" id="TIGR00229">
    <property type="entry name" value="sensory_box"/>
    <property type="match status" value="1"/>
</dbReference>
<dbReference type="CDD" id="cd00082">
    <property type="entry name" value="HisKA"/>
    <property type="match status" value="1"/>
</dbReference>
<dbReference type="Proteomes" id="UP000249393">
    <property type="component" value="Unassembled WGS sequence"/>
</dbReference>
<dbReference type="InterPro" id="IPR029016">
    <property type="entry name" value="GAF-like_dom_sf"/>
</dbReference>
<keyword evidence="6" id="KW-0812">Transmembrane</keyword>
<dbReference type="SMART" id="SM00387">
    <property type="entry name" value="HATPase_c"/>
    <property type="match status" value="1"/>
</dbReference>
<evidence type="ECO:0000256" key="4">
    <source>
        <dbReference type="ARBA" id="ARBA00022553"/>
    </source>
</evidence>
<dbReference type="InterPro" id="IPR003018">
    <property type="entry name" value="GAF"/>
</dbReference>
<dbReference type="CDD" id="cd00130">
    <property type="entry name" value="PAS"/>
    <property type="match status" value="1"/>
</dbReference>
<gene>
    <name evidence="17" type="ORF">DI526_08285</name>
</gene>
<comment type="caution">
    <text evidence="17">The sequence shown here is derived from an EMBL/GenBank/DDBJ whole genome shotgun (WGS) entry which is preliminary data.</text>
</comment>
<organism evidence="17 18">
    <name type="scientific">Caulobacter segnis</name>
    <dbReference type="NCBI Taxonomy" id="88688"/>
    <lineage>
        <taxon>Bacteria</taxon>
        <taxon>Pseudomonadati</taxon>
        <taxon>Pseudomonadota</taxon>
        <taxon>Alphaproteobacteria</taxon>
        <taxon>Caulobacterales</taxon>
        <taxon>Caulobacteraceae</taxon>
        <taxon>Caulobacter</taxon>
    </lineage>
</organism>
<evidence type="ECO:0000313" key="18">
    <source>
        <dbReference type="Proteomes" id="UP000249393"/>
    </source>
</evidence>
<dbReference type="EMBL" id="QFQZ01000019">
    <property type="protein sequence ID" value="PZR35060.1"/>
    <property type="molecule type" value="Genomic_DNA"/>
</dbReference>
<dbReference type="Pfam" id="PF13185">
    <property type="entry name" value="GAF_2"/>
    <property type="match status" value="1"/>
</dbReference>
<dbReference type="InterPro" id="IPR001789">
    <property type="entry name" value="Sig_transdc_resp-reg_receiver"/>
</dbReference>
<evidence type="ECO:0000256" key="3">
    <source>
        <dbReference type="ARBA" id="ARBA00012438"/>
    </source>
</evidence>
<dbReference type="Pfam" id="PF00072">
    <property type="entry name" value="Response_reg"/>
    <property type="match status" value="1"/>
</dbReference>
<dbReference type="CDD" id="cd17546">
    <property type="entry name" value="REC_hyHK_CKI1_RcsC-like"/>
    <property type="match status" value="1"/>
</dbReference>
<evidence type="ECO:0000256" key="1">
    <source>
        <dbReference type="ARBA" id="ARBA00000085"/>
    </source>
</evidence>
<dbReference type="InterPro" id="IPR003594">
    <property type="entry name" value="HATPase_dom"/>
</dbReference>
<keyword evidence="5" id="KW-0808">Transferase</keyword>
<dbReference type="GO" id="GO:0005524">
    <property type="term" value="F:ATP binding"/>
    <property type="evidence" value="ECO:0007669"/>
    <property type="project" value="UniProtKB-KW"/>
</dbReference>
<dbReference type="SMART" id="SM00388">
    <property type="entry name" value="HisKA"/>
    <property type="match status" value="1"/>
</dbReference>
<evidence type="ECO:0000256" key="12">
    <source>
        <dbReference type="ARBA" id="ARBA00023136"/>
    </source>
</evidence>
<evidence type="ECO:0000259" key="15">
    <source>
        <dbReference type="PROSITE" id="PS50110"/>
    </source>
</evidence>
<dbReference type="PROSITE" id="PS50112">
    <property type="entry name" value="PAS"/>
    <property type="match status" value="1"/>
</dbReference>
<reference evidence="17 18" key="1">
    <citation type="submission" date="2017-08" db="EMBL/GenBank/DDBJ databases">
        <title>Infants hospitalized years apart are colonized by the same room-sourced microbial strains.</title>
        <authorList>
            <person name="Brooks B."/>
            <person name="Olm M.R."/>
            <person name="Firek B.A."/>
            <person name="Baker R."/>
            <person name="Thomas B.C."/>
            <person name="Morowitz M.J."/>
            <person name="Banfield J.F."/>
        </authorList>
    </citation>
    <scope>NUCLEOTIDE SEQUENCE [LARGE SCALE GENOMIC DNA]</scope>
    <source>
        <strain evidence="17">S2_003_000_R2_4</strain>
    </source>
</reference>
<name>A0A2W5V5F0_9CAUL</name>
<dbReference type="Gene3D" id="3.30.450.20">
    <property type="entry name" value="PAS domain"/>
    <property type="match status" value="1"/>
</dbReference>
<evidence type="ECO:0000256" key="8">
    <source>
        <dbReference type="ARBA" id="ARBA00022777"/>
    </source>
</evidence>
<dbReference type="SUPFAM" id="SSF47384">
    <property type="entry name" value="Homodimeric domain of signal transducing histidine kinase"/>
    <property type="match status" value="1"/>
</dbReference>
<evidence type="ECO:0000256" key="11">
    <source>
        <dbReference type="ARBA" id="ARBA00023012"/>
    </source>
</evidence>
<dbReference type="Gene3D" id="3.30.450.40">
    <property type="match status" value="1"/>
</dbReference>
<dbReference type="Gene3D" id="3.30.565.10">
    <property type="entry name" value="Histidine kinase-like ATPase, C-terminal domain"/>
    <property type="match status" value="1"/>
</dbReference>
<dbReference type="EC" id="2.7.13.3" evidence="3"/>
<evidence type="ECO:0000256" key="9">
    <source>
        <dbReference type="ARBA" id="ARBA00022840"/>
    </source>
</evidence>
<sequence>MSRTSAHRAFRRTMNLIAGGESLARALEAIVQAVEAEDPTIVCSILLLDAERCRLTLGAAPSLPDFYNAAIEGIEIGPAVGSCGTAAYFGERVVVEDIQSNPLWSEFKELAARAGLAACWSQPVKAPDGTVVGTFAIYHRKIARPDEEDIAFIEAAADLVALAIDRRRAEQELAASEVRARLAAQQALDTAQNLSSFFDVSADLMCIRDMDGRFVKVNSAWEAVLGYPVETLQGEPLLSLLHPDDLAATRENMDRAESEGDVNGFVNRYRRADGSYRQLEWRARRRGGLVFGVARDVTERCRIESEMAEARNAAEAANRAKNDFLANMSHEIRTPLNGVIGIAAALRQTSLTPQQAEMVALIRRSGETLERLVSDILDVAKIEAGQMTIQPQAFDLDAVLDGLLDVARLRAEEKGVDLRVERAAAARGAFVGDSVRIGQVLNNLLSNAIKFTDQGEVIVRIDVDDSGESQVARLCVEVEDTGVGFAADKAETIFQRFSQADGTITRRFGGSGLGLSISRTLVEMMGGEITASSRPGVGSLFRVVLPLERTVVEAAPDPCDTVVLDVRTEGLRVLLAEDHPINQRVVQLILEPCGAAVTVVENGAEAVEALSTGAYDVVLMDMQMPVMDGLAATRAIRDNEAPGRRTPIIMLSANAMASHREDALTAGADLHVAKPITVAALLDGIGQVMSPALRRAG</sequence>
<dbReference type="GO" id="GO:0016020">
    <property type="term" value="C:membrane"/>
    <property type="evidence" value="ECO:0007669"/>
    <property type="project" value="UniProtKB-SubCell"/>
</dbReference>
<proteinExistence type="predicted"/>
<dbReference type="Pfam" id="PF00512">
    <property type="entry name" value="HisKA"/>
    <property type="match status" value="1"/>
</dbReference>
<dbReference type="Pfam" id="PF08447">
    <property type="entry name" value="PAS_3"/>
    <property type="match status" value="1"/>
</dbReference>
<dbReference type="SUPFAM" id="SSF55781">
    <property type="entry name" value="GAF domain-like"/>
    <property type="match status" value="1"/>
</dbReference>
<feature type="domain" description="Histidine kinase" evidence="14">
    <location>
        <begin position="327"/>
        <end position="549"/>
    </location>
</feature>
<dbReference type="PANTHER" id="PTHR45339:SF5">
    <property type="entry name" value="HISTIDINE KINASE"/>
    <property type="match status" value="1"/>
</dbReference>
<dbReference type="SUPFAM" id="SSF52172">
    <property type="entry name" value="CheY-like"/>
    <property type="match status" value="1"/>
</dbReference>
<dbReference type="InterPro" id="IPR035965">
    <property type="entry name" value="PAS-like_dom_sf"/>
</dbReference>
<dbReference type="Gene3D" id="1.10.287.130">
    <property type="match status" value="1"/>
</dbReference>
<protein>
    <recommendedName>
        <fullName evidence="3">histidine kinase</fullName>
        <ecNumber evidence="3">2.7.13.3</ecNumber>
    </recommendedName>
</protein>
<dbReference type="SMART" id="SM00448">
    <property type="entry name" value="REC"/>
    <property type="match status" value="1"/>
</dbReference>